<organism evidence="2 3">
    <name type="scientific">Funneliformis caledonium</name>
    <dbReference type="NCBI Taxonomy" id="1117310"/>
    <lineage>
        <taxon>Eukaryota</taxon>
        <taxon>Fungi</taxon>
        <taxon>Fungi incertae sedis</taxon>
        <taxon>Mucoromycota</taxon>
        <taxon>Glomeromycotina</taxon>
        <taxon>Glomeromycetes</taxon>
        <taxon>Glomerales</taxon>
        <taxon>Glomeraceae</taxon>
        <taxon>Funneliformis</taxon>
    </lineage>
</organism>
<dbReference type="Pfam" id="PF05699">
    <property type="entry name" value="Dimer_Tnp_hAT"/>
    <property type="match status" value="1"/>
</dbReference>
<dbReference type="EMBL" id="CAJVPQ010002951">
    <property type="protein sequence ID" value="CAG8613561.1"/>
    <property type="molecule type" value="Genomic_DNA"/>
</dbReference>
<dbReference type="GO" id="GO:0046983">
    <property type="term" value="F:protein dimerization activity"/>
    <property type="evidence" value="ECO:0007669"/>
    <property type="project" value="InterPro"/>
</dbReference>
<gene>
    <name evidence="2" type="ORF">FCALED_LOCUS9191</name>
</gene>
<dbReference type="OrthoDB" id="10639758at2759"/>
<evidence type="ECO:0000259" key="1">
    <source>
        <dbReference type="Pfam" id="PF05699"/>
    </source>
</evidence>
<name>A0A9N9CRP5_9GLOM</name>
<protein>
    <submittedName>
        <fullName evidence="2">17081_t:CDS:1</fullName>
    </submittedName>
</protein>
<comment type="caution">
    <text evidence="2">The sequence shown here is derived from an EMBL/GenBank/DDBJ whole genome shotgun (WGS) entry which is preliminary data.</text>
</comment>
<dbReference type="InterPro" id="IPR008906">
    <property type="entry name" value="HATC_C_dom"/>
</dbReference>
<dbReference type="Proteomes" id="UP000789570">
    <property type="component" value="Unassembled WGS sequence"/>
</dbReference>
<evidence type="ECO:0000313" key="3">
    <source>
        <dbReference type="Proteomes" id="UP000789570"/>
    </source>
</evidence>
<sequence>MTDYEIQSSIRNLLKQYFLKKLKGINSIITNVDDKVNKYWISAKAEEDVKPLDWWKTYSTEYPNLSKLDLNIYVFKQVRFHVNNFFNGWSYFM</sequence>
<evidence type="ECO:0000313" key="2">
    <source>
        <dbReference type="EMBL" id="CAG8613561.1"/>
    </source>
</evidence>
<reference evidence="2" key="1">
    <citation type="submission" date="2021-06" db="EMBL/GenBank/DDBJ databases">
        <authorList>
            <person name="Kallberg Y."/>
            <person name="Tangrot J."/>
            <person name="Rosling A."/>
        </authorList>
    </citation>
    <scope>NUCLEOTIDE SEQUENCE</scope>
    <source>
        <strain evidence="2">UK204</strain>
    </source>
</reference>
<dbReference type="AlphaFoldDB" id="A0A9N9CRP5"/>
<keyword evidence="3" id="KW-1185">Reference proteome</keyword>
<accession>A0A9N9CRP5</accession>
<proteinExistence type="predicted"/>
<feature type="domain" description="HAT C-terminal dimerisation" evidence="1">
    <location>
        <begin position="45"/>
        <end position="68"/>
    </location>
</feature>